<keyword evidence="2" id="KW-1185">Reference proteome</keyword>
<name>A0A370HQ53_9NOCA</name>
<protein>
    <submittedName>
        <fullName evidence="1">Uncharacterized protein</fullName>
    </submittedName>
</protein>
<dbReference type="STRING" id="1210086.GCA_001613105_07739"/>
<sequence>MRAKAIGFLDKDISGVQQPIFEKKIRDTAKCRHLDLARTLAPGPEVDNPIQRLLNAIRRLDAAAVITPRLAHLGGCENVVIAQYEVIESETGTVWRRGQFTTGTP</sequence>
<reference evidence="1 2" key="1">
    <citation type="submission" date="2018-07" db="EMBL/GenBank/DDBJ databases">
        <title>Genomic Encyclopedia of Type Strains, Phase IV (KMG-IV): sequencing the most valuable type-strain genomes for metagenomic binning, comparative biology and taxonomic classification.</title>
        <authorList>
            <person name="Goeker M."/>
        </authorList>
    </citation>
    <scope>NUCLEOTIDE SEQUENCE [LARGE SCALE GENOMIC DNA]</scope>
    <source>
        <strain evidence="1 2">DSM 44290</strain>
    </source>
</reference>
<evidence type="ECO:0000313" key="2">
    <source>
        <dbReference type="Proteomes" id="UP000254869"/>
    </source>
</evidence>
<accession>A0A370HQ53</accession>
<comment type="caution">
    <text evidence="1">The sequence shown here is derived from an EMBL/GenBank/DDBJ whole genome shotgun (WGS) entry which is preliminary data.</text>
</comment>
<evidence type="ECO:0000313" key="1">
    <source>
        <dbReference type="EMBL" id="RDI59024.1"/>
    </source>
</evidence>
<proteinExistence type="predicted"/>
<organism evidence="1 2">
    <name type="scientific">Nocardia pseudobrasiliensis</name>
    <dbReference type="NCBI Taxonomy" id="45979"/>
    <lineage>
        <taxon>Bacteria</taxon>
        <taxon>Bacillati</taxon>
        <taxon>Actinomycetota</taxon>
        <taxon>Actinomycetes</taxon>
        <taxon>Mycobacteriales</taxon>
        <taxon>Nocardiaceae</taxon>
        <taxon>Nocardia</taxon>
    </lineage>
</organism>
<gene>
    <name evidence="1" type="ORF">DFR76_12027</name>
</gene>
<dbReference type="EMBL" id="QQBC01000020">
    <property type="protein sequence ID" value="RDI59024.1"/>
    <property type="molecule type" value="Genomic_DNA"/>
</dbReference>
<dbReference type="RefSeq" id="WP_068009011.1">
    <property type="nucleotide sequence ID" value="NZ_QQBC01000020.1"/>
</dbReference>
<dbReference type="AlphaFoldDB" id="A0A370HQ53"/>
<dbReference type="Proteomes" id="UP000254869">
    <property type="component" value="Unassembled WGS sequence"/>
</dbReference>